<feature type="transmembrane region" description="Helical" evidence="1">
    <location>
        <begin position="20"/>
        <end position="41"/>
    </location>
</feature>
<reference evidence="3" key="1">
    <citation type="journal article" date="2019" name="Int. J. Syst. Evol. Microbiol.">
        <title>The Global Catalogue of Microorganisms (GCM) 10K type strain sequencing project: providing services to taxonomists for standard genome sequencing and annotation.</title>
        <authorList>
            <consortium name="The Broad Institute Genomics Platform"/>
            <consortium name="The Broad Institute Genome Sequencing Center for Infectious Disease"/>
            <person name="Wu L."/>
            <person name="Ma J."/>
        </authorList>
    </citation>
    <scope>NUCLEOTIDE SEQUENCE [LARGE SCALE GENOMIC DNA]</scope>
    <source>
        <strain evidence="3">CCUG 43114</strain>
    </source>
</reference>
<name>A0ABW0GTM2_9MICO</name>
<feature type="transmembrane region" description="Helical" evidence="1">
    <location>
        <begin position="188"/>
        <end position="206"/>
    </location>
</feature>
<dbReference type="Pfam" id="PF07907">
    <property type="entry name" value="YibE_F"/>
    <property type="match status" value="1"/>
</dbReference>
<protein>
    <submittedName>
        <fullName evidence="2">YibE/F family protein</fullName>
    </submittedName>
</protein>
<feature type="transmembrane region" description="Helical" evidence="1">
    <location>
        <begin position="240"/>
        <end position="259"/>
    </location>
</feature>
<gene>
    <name evidence="2" type="ORF">ACFPJ6_17660</name>
</gene>
<accession>A0ABW0GTM2</accession>
<sequence>MGARHGPAEGVTGDRTALRVMLGVLVPLLVASVVGLVAVWPSGASFEGDERGGIVDLSGTEQVPGEVLAATADLCEGAPDEREPDGSIPLDSLCAEALVRVLQGPEAGDVVTVPLPPQLVQAGIGPGERVVLGRNLPTTVEGTEVEADTGQVVYSFVDFDRAQPLLLLAGLFAVLVVAIGRLRGAAAIAGLALTYAAIAYVVLPALREGEDPVLVALSVAVPLMTAVLYLAHGLSTRTTAALSGTVFGLLATTGLAVWATRAADLTGLTSEDAYVLSTATTGADLRGIVLCGLVVAGLGILNDVTITQVSAVWEIRALAPTAGFRELFRGGMRVGRDHLASTVYTIAFAYAGAALPTLLLLGLYGQPLEQVVTSGAVAEEIARTAVGSIGMILAIPVTTAVAAVSVGRAAPLTAR</sequence>
<dbReference type="PANTHER" id="PTHR41771:SF1">
    <property type="entry name" value="MEMBRANE PROTEIN"/>
    <property type="match status" value="1"/>
</dbReference>
<keyword evidence="3" id="KW-1185">Reference proteome</keyword>
<feature type="transmembrane region" description="Helical" evidence="1">
    <location>
        <begin position="385"/>
        <end position="406"/>
    </location>
</feature>
<dbReference type="RefSeq" id="WP_340270245.1">
    <property type="nucleotide sequence ID" value="NZ_JBBEOG010000006.1"/>
</dbReference>
<feature type="transmembrane region" description="Helical" evidence="1">
    <location>
        <begin position="342"/>
        <end position="365"/>
    </location>
</feature>
<organism evidence="2 3">
    <name type="scientific">Aquipuribacter nitratireducens</name>
    <dbReference type="NCBI Taxonomy" id="650104"/>
    <lineage>
        <taxon>Bacteria</taxon>
        <taxon>Bacillati</taxon>
        <taxon>Actinomycetota</taxon>
        <taxon>Actinomycetes</taxon>
        <taxon>Micrococcales</taxon>
        <taxon>Intrasporangiaceae</taxon>
        <taxon>Aquipuribacter</taxon>
    </lineage>
</organism>
<dbReference type="Proteomes" id="UP001596122">
    <property type="component" value="Unassembled WGS sequence"/>
</dbReference>
<dbReference type="PANTHER" id="PTHR41771">
    <property type="entry name" value="MEMBRANE PROTEIN-RELATED"/>
    <property type="match status" value="1"/>
</dbReference>
<proteinExistence type="predicted"/>
<keyword evidence="1" id="KW-0472">Membrane</keyword>
<evidence type="ECO:0000313" key="2">
    <source>
        <dbReference type="EMBL" id="MFC5382594.1"/>
    </source>
</evidence>
<evidence type="ECO:0000313" key="3">
    <source>
        <dbReference type="Proteomes" id="UP001596122"/>
    </source>
</evidence>
<feature type="transmembrane region" description="Helical" evidence="1">
    <location>
        <begin position="165"/>
        <end position="182"/>
    </location>
</feature>
<feature type="transmembrane region" description="Helical" evidence="1">
    <location>
        <begin position="213"/>
        <end position="234"/>
    </location>
</feature>
<evidence type="ECO:0000256" key="1">
    <source>
        <dbReference type="SAM" id="Phobius"/>
    </source>
</evidence>
<keyword evidence="1" id="KW-1133">Transmembrane helix</keyword>
<keyword evidence="1" id="KW-0812">Transmembrane</keyword>
<dbReference type="InterPro" id="IPR012507">
    <property type="entry name" value="YibE_F"/>
</dbReference>
<comment type="caution">
    <text evidence="2">The sequence shown here is derived from an EMBL/GenBank/DDBJ whole genome shotgun (WGS) entry which is preliminary data.</text>
</comment>
<dbReference type="EMBL" id="JBHSLD010000028">
    <property type="protein sequence ID" value="MFC5382594.1"/>
    <property type="molecule type" value="Genomic_DNA"/>
</dbReference>